<dbReference type="GO" id="GO:0008270">
    <property type="term" value="F:zinc ion binding"/>
    <property type="evidence" value="ECO:0007669"/>
    <property type="project" value="InterPro"/>
</dbReference>
<evidence type="ECO:0000313" key="8">
    <source>
        <dbReference type="EMBL" id="KXS20508.1"/>
    </source>
</evidence>
<dbReference type="CDD" id="cd12148">
    <property type="entry name" value="fungal_TF_MHR"/>
    <property type="match status" value="1"/>
</dbReference>
<dbReference type="GO" id="GO:0005634">
    <property type="term" value="C:nucleus"/>
    <property type="evidence" value="ECO:0007669"/>
    <property type="project" value="UniProtKB-SubCell"/>
</dbReference>
<dbReference type="AlphaFoldDB" id="A0A139AUW1"/>
<evidence type="ECO:0000256" key="3">
    <source>
        <dbReference type="ARBA" id="ARBA00023015"/>
    </source>
</evidence>
<evidence type="ECO:0000256" key="6">
    <source>
        <dbReference type="SAM" id="MobiDB-lite"/>
    </source>
</evidence>
<dbReference type="InterPro" id="IPR007219">
    <property type="entry name" value="XnlR_reg_dom"/>
</dbReference>
<evidence type="ECO:0000256" key="5">
    <source>
        <dbReference type="ARBA" id="ARBA00023242"/>
    </source>
</evidence>
<protein>
    <recommendedName>
        <fullName evidence="7">Xylanolytic transcriptional activator regulatory domain-containing protein</fullName>
    </recommendedName>
</protein>
<name>A0A139AUW1_GONPJ</name>
<comment type="subcellular location">
    <subcellularLocation>
        <location evidence="1">Nucleus</location>
    </subcellularLocation>
</comment>
<dbReference type="InterPro" id="IPR050815">
    <property type="entry name" value="TF_fung"/>
</dbReference>
<evidence type="ECO:0000256" key="2">
    <source>
        <dbReference type="ARBA" id="ARBA00022723"/>
    </source>
</evidence>
<feature type="region of interest" description="Disordered" evidence="6">
    <location>
        <begin position="209"/>
        <end position="235"/>
    </location>
</feature>
<evidence type="ECO:0000256" key="4">
    <source>
        <dbReference type="ARBA" id="ARBA00023163"/>
    </source>
</evidence>
<sequence>MPDEGTCNALVLLYFVKLPPLINVIHPATVATKSYMEPVIFLSILTATANFHESPLIRKMADAVFYPRLHRLIKAEIERPSLDATIGFAHAFLHVVGRAMWNIGYFYLTMMCGNIRLLGLSDETTIERRFHTWSEREIARRVFWTVYQMDRSSSAASMQMQQLSDDLCSLLKLQCPDDEWISRDTPMFPSSAPTLEEFFTDPKELPLKPSSNGAVPPQFPNLVPPSPTGSERTSPLSTASLQTALAHLFGRTIDLRLSCARRNILVFAPTGRASVTISKKVVEIERDLSIWGERLNEFMTSVGVKAGTVGLGFGSLQLDALQWNVETLTEVDLLYLRAEWHIVFTLLHSPSAATMRLANQMVSRSGIKGSLEGGFTPPATGCIPKSFAPLAVGSSARGNEWAAAPRMPTRGIPPFQMPPDEGQIEDILFTWTQSPSFISALSNACKASDLIEMMGNLDPNFTYGTAVTWSFSPALFCYSQRSS</sequence>
<dbReference type="Proteomes" id="UP000070544">
    <property type="component" value="Unassembled WGS sequence"/>
</dbReference>
<proteinExistence type="predicted"/>
<dbReference type="PANTHER" id="PTHR47338">
    <property type="entry name" value="ZN(II)2CYS6 TRANSCRIPTION FACTOR (EUROFUNG)-RELATED"/>
    <property type="match status" value="1"/>
</dbReference>
<evidence type="ECO:0000259" key="7">
    <source>
        <dbReference type="Pfam" id="PF04082"/>
    </source>
</evidence>
<reference evidence="8 9" key="1">
    <citation type="journal article" date="2015" name="Genome Biol. Evol.">
        <title>Phylogenomic analyses indicate that early fungi evolved digesting cell walls of algal ancestors of land plants.</title>
        <authorList>
            <person name="Chang Y."/>
            <person name="Wang S."/>
            <person name="Sekimoto S."/>
            <person name="Aerts A.L."/>
            <person name="Choi C."/>
            <person name="Clum A."/>
            <person name="LaButti K.M."/>
            <person name="Lindquist E.A."/>
            <person name="Yee Ngan C."/>
            <person name="Ohm R.A."/>
            <person name="Salamov A.A."/>
            <person name="Grigoriev I.V."/>
            <person name="Spatafora J.W."/>
            <person name="Berbee M.L."/>
        </authorList>
    </citation>
    <scope>NUCLEOTIDE SEQUENCE [LARGE SCALE GENOMIC DNA]</scope>
    <source>
        <strain evidence="8 9">JEL478</strain>
    </source>
</reference>
<dbReference type="OMA" id="RAEWHIV"/>
<dbReference type="GO" id="GO:0003677">
    <property type="term" value="F:DNA binding"/>
    <property type="evidence" value="ECO:0007669"/>
    <property type="project" value="InterPro"/>
</dbReference>
<organism evidence="8 9">
    <name type="scientific">Gonapodya prolifera (strain JEL478)</name>
    <name type="common">Monoblepharis prolifera</name>
    <dbReference type="NCBI Taxonomy" id="1344416"/>
    <lineage>
        <taxon>Eukaryota</taxon>
        <taxon>Fungi</taxon>
        <taxon>Fungi incertae sedis</taxon>
        <taxon>Chytridiomycota</taxon>
        <taxon>Chytridiomycota incertae sedis</taxon>
        <taxon>Monoblepharidomycetes</taxon>
        <taxon>Monoblepharidales</taxon>
        <taxon>Gonapodyaceae</taxon>
        <taxon>Gonapodya</taxon>
    </lineage>
</organism>
<dbReference type="Pfam" id="PF04082">
    <property type="entry name" value="Fungal_trans"/>
    <property type="match status" value="1"/>
</dbReference>
<evidence type="ECO:0000313" key="9">
    <source>
        <dbReference type="Proteomes" id="UP000070544"/>
    </source>
</evidence>
<dbReference type="PANTHER" id="PTHR47338:SF5">
    <property type="entry name" value="ZN(II)2CYS6 TRANSCRIPTION FACTOR (EUROFUNG)"/>
    <property type="match status" value="1"/>
</dbReference>
<dbReference type="GO" id="GO:0000981">
    <property type="term" value="F:DNA-binding transcription factor activity, RNA polymerase II-specific"/>
    <property type="evidence" value="ECO:0007669"/>
    <property type="project" value="InterPro"/>
</dbReference>
<dbReference type="EMBL" id="KQ965735">
    <property type="protein sequence ID" value="KXS20508.1"/>
    <property type="molecule type" value="Genomic_DNA"/>
</dbReference>
<feature type="domain" description="Xylanolytic transcriptional activator regulatory" evidence="7">
    <location>
        <begin position="13"/>
        <end position="186"/>
    </location>
</feature>
<accession>A0A139AUW1</accession>
<dbReference type="GO" id="GO:0006351">
    <property type="term" value="P:DNA-templated transcription"/>
    <property type="evidence" value="ECO:0007669"/>
    <property type="project" value="InterPro"/>
</dbReference>
<evidence type="ECO:0000256" key="1">
    <source>
        <dbReference type="ARBA" id="ARBA00004123"/>
    </source>
</evidence>
<keyword evidence="4" id="KW-0804">Transcription</keyword>
<keyword evidence="5" id="KW-0539">Nucleus</keyword>
<feature type="compositionally biased region" description="Pro residues" evidence="6">
    <location>
        <begin position="217"/>
        <end position="227"/>
    </location>
</feature>
<keyword evidence="2" id="KW-0479">Metal-binding</keyword>
<gene>
    <name evidence="8" type="ORF">M427DRAFT_376907</name>
</gene>
<keyword evidence="9" id="KW-1185">Reference proteome</keyword>
<keyword evidence="3" id="KW-0805">Transcription regulation</keyword>